<protein>
    <submittedName>
        <fullName evidence="3">Uncharacterized protein</fullName>
    </submittedName>
</protein>
<evidence type="ECO:0000256" key="2">
    <source>
        <dbReference type="SAM" id="SignalP"/>
    </source>
</evidence>
<keyword evidence="2" id="KW-0732">Signal</keyword>
<keyword evidence="1" id="KW-0812">Transmembrane</keyword>
<dbReference type="EMBL" id="JASPKY010000365">
    <property type="protein sequence ID" value="KAK9703655.1"/>
    <property type="molecule type" value="Genomic_DNA"/>
</dbReference>
<dbReference type="Gene3D" id="3.80.10.10">
    <property type="entry name" value="Ribonuclease Inhibitor"/>
    <property type="match status" value="1"/>
</dbReference>
<dbReference type="InterPro" id="IPR032675">
    <property type="entry name" value="LRR_dom_sf"/>
</dbReference>
<comment type="caution">
    <text evidence="3">The sequence shown here is derived from an EMBL/GenBank/DDBJ whole genome shotgun (WGS) entry which is preliminary data.</text>
</comment>
<proteinExistence type="predicted"/>
<keyword evidence="1" id="KW-1133">Transmembrane helix</keyword>
<keyword evidence="1" id="KW-0472">Membrane</keyword>
<sequence>MNAKIILLLKSVFLTISYVAGILNRPITEEPYFGCQWHGGGTGSMLVCDCLPEAEVFHIREDSINSIDLSAIHLSNCNAVIFDTNAVRTMRGLREVQLNGIRNLTFEEFGLTWEGYVANIDINTPTLRVFIRNSFIEKISSYTFTGKISQVIFENVAISNMAPFAFSSLVQNQRIDFFNVTTENVHPQAFKKFTTRQLTISNSNMTFLPSRSFSELIVNENLIISNSTFGTVKSGAFLIHNPNRFEVTDSNFNILEGEAFRITTRGDVLFKDVHFNSSYSSAFLGISVNLAETSIRKTITFNTPVFESFDKDALAINSTSFDLRLVNVCIKMSCDCNSMDNVFMDIEQPEELYCLVQESYMNYVEFRNKSCILFASNATIIITVGVALILLVIMGGVLWCFFKKAYRCDKYGGADKKKKLSMIVPDGRTYRETELHVIVERTDLLTTDL</sequence>
<accession>A0AAW1JIR3</accession>
<name>A0AAW1JIR3_POPJA</name>
<dbReference type="Proteomes" id="UP001458880">
    <property type="component" value="Unassembled WGS sequence"/>
</dbReference>
<keyword evidence="4" id="KW-1185">Reference proteome</keyword>
<evidence type="ECO:0000256" key="1">
    <source>
        <dbReference type="SAM" id="Phobius"/>
    </source>
</evidence>
<evidence type="ECO:0000313" key="3">
    <source>
        <dbReference type="EMBL" id="KAK9703655.1"/>
    </source>
</evidence>
<evidence type="ECO:0000313" key="4">
    <source>
        <dbReference type="Proteomes" id="UP001458880"/>
    </source>
</evidence>
<gene>
    <name evidence="3" type="ORF">QE152_g29186</name>
</gene>
<feature type="signal peptide" evidence="2">
    <location>
        <begin position="1"/>
        <end position="21"/>
    </location>
</feature>
<dbReference type="AlphaFoldDB" id="A0AAW1JIR3"/>
<feature type="chain" id="PRO_5043732664" evidence="2">
    <location>
        <begin position="22"/>
        <end position="449"/>
    </location>
</feature>
<dbReference type="SUPFAM" id="SSF52058">
    <property type="entry name" value="L domain-like"/>
    <property type="match status" value="1"/>
</dbReference>
<reference evidence="3 4" key="1">
    <citation type="journal article" date="2024" name="BMC Genomics">
        <title>De novo assembly and annotation of Popillia japonica's genome with initial clues to its potential as an invasive pest.</title>
        <authorList>
            <person name="Cucini C."/>
            <person name="Boschi S."/>
            <person name="Funari R."/>
            <person name="Cardaioli E."/>
            <person name="Iannotti N."/>
            <person name="Marturano G."/>
            <person name="Paoli F."/>
            <person name="Bruttini M."/>
            <person name="Carapelli A."/>
            <person name="Frati F."/>
            <person name="Nardi F."/>
        </authorList>
    </citation>
    <scope>NUCLEOTIDE SEQUENCE [LARGE SCALE GENOMIC DNA]</scope>
    <source>
        <strain evidence="3">DMR45628</strain>
    </source>
</reference>
<organism evidence="3 4">
    <name type="scientific">Popillia japonica</name>
    <name type="common">Japanese beetle</name>
    <dbReference type="NCBI Taxonomy" id="7064"/>
    <lineage>
        <taxon>Eukaryota</taxon>
        <taxon>Metazoa</taxon>
        <taxon>Ecdysozoa</taxon>
        <taxon>Arthropoda</taxon>
        <taxon>Hexapoda</taxon>
        <taxon>Insecta</taxon>
        <taxon>Pterygota</taxon>
        <taxon>Neoptera</taxon>
        <taxon>Endopterygota</taxon>
        <taxon>Coleoptera</taxon>
        <taxon>Polyphaga</taxon>
        <taxon>Scarabaeiformia</taxon>
        <taxon>Scarabaeidae</taxon>
        <taxon>Rutelinae</taxon>
        <taxon>Popillia</taxon>
    </lineage>
</organism>
<feature type="transmembrane region" description="Helical" evidence="1">
    <location>
        <begin position="378"/>
        <end position="402"/>
    </location>
</feature>